<dbReference type="InterPro" id="IPR050166">
    <property type="entry name" value="ABC_transporter_ATP-bind"/>
</dbReference>
<feature type="compositionally biased region" description="Basic and acidic residues" evidence="5">
    <location>
        <begin position="86"/>
        <end position="104"/>
    </location>
</feature>
<sequence>MGQVGVYRPGGVFSAVYRHAAQRVEPVATAARSRASAAPEPVPAPAPPGAAGRGGGDLRRPAPEPDLRLAGHHRRGIFHAVQWRHRQPDDRRPTVAAHGPDHGRHAAGRPYRRHAQPYRPTHRNPRHALETRMNAPIVSFNHVGKTFDVDGFELEAIREFNLDIAEGEFVAIVGSSGCGKSTLLRLLVGLDTQFRGEIRVDGKAVSGIGGERGIVFQEHRLFPWLTVAENIGLGLVNEPLSEAERNRRIGDFIELVGLTDFTRAYPHQLSGGMAQRVAIARGLVASPRILLLDEPFGALDALTRQQMQDELLAIRARAKITTVLVTHDVEEAIFLADRVVVMEPRPGRIKQVVDIALPHPRQRSSFEFHQLREELLHELISDDHYQPPLREQIRDLPLAFIAC</sequence>
<feature type="domain" description="ABC transporter" evidence="6">
    <location>
        <begin position="138"/>
        <end position="369"/>
    </location>
</feature>
<comment type="similarity">
    <text evidence="1">Belongs to the ABC transporter superfamily.</text>
</comment>
<feature type="region of interest" description="Disordered" evidence="5">
    <location>
        <begin position="31"/>
        <end position="70"/>
    </location>
</feature>
<organism evidence="7 8">
    <name type="scientific">Pseudomonas salomonii</name>
    <dbReference type="NCBI Taxonomy" id="191391"/>
    <lineage>
        <taxon>Bacteria</taxon>
        <taxon>Pseudomonadati</taxon>
        <taxon>Pseudomonadota</taxon>
        <taxon>Gammaproteobacteria</taxon>
        <taxon>Pseudomonadales</taxon>
        <taxon>Pseudomonadaceae</taxon>
        <taxon>Pseudomonas</taxon>
    </lineage>
</organism>
<keyword evidence="3" id="KW-0547">Nucleotide-binding</keyword>
<dbReference type="Gene3D" id="3.40.50.300">
    <property type="entry name" value="P-loop containing nucleotide triphosphate hydrolases"/>
    <property type="match status" value="1"/>
</dbReference>
<dbReference type="PANTHER" id="PTHR42788:SF13">
    <property type="entry name" value="ALIPHATIC SULFONATES IMPORT ATP-BINDING PROTEIN SSUB"/>
    <property type="match status" value="1"/>
</dbReference>
<feature type="region of interest" description="Disordered" evidence="5">
    <location>
        <begin position="83"/>
        <end position="110"/>
    </location>
</feature>
<comment type="caution">
    <text evidence="7">The sequence shown here is derived from an EMBL/GenBank/DDBJ whole genome shotgun (WGS) entry which is preliminary data.</text>
</comment>
<dbReference type="Pfam" id="PF00005">
    <property type="entry name" value="ABC_tran"/>
    <property type="match status" value="1"/>
</dbReference>
<protein>
    <recommendedName>
        <fullName evidence="6">ABC transporter domain-containing protein</fullName>
    </recommendedName>
</protein>
<keyword evidence="2" id="KW-0813">Transport</keyword>
<accession>A0A3M4QFX6</accession>
<dbReference type="InterPro" id="IPR003439">
    <property type="entry name" value="ABC_transporter-like_ATP-bd"/>
</dbReference>
<dbReference type="PROSITE" id="PS00211">
    <property type="entry name" value="ABC_TRANSPORTER_1"/>
    <property type="match status" value="1"/>
</dbReference>
<dbReference type="AlphaFoldDB" id="A0A3M4QFX6"/>
<feature type="compositionally biased region" description="Basic and acidic residues" evidence="5">
    <location>
        <begin position="56"/>
        <end position="69"/>
    </location>
</feature>
<dbReference type="SUPFAM" id="SSF52540">
    <property type="entry name" value="P-loop containing nucleoside triphosphate hydrolases"/>
    <property type="match status" value="1"/>
</dbReference>
<name>A0A3M4QFX6_9PSED</name>
<dbReference type="GO" id="GO:0016887">
    <property type="term" value="F:ATP hydrolysis activity"/>
    <property type="evidence" value="ECO:0007669"/>
    <property type="project" value="InterPro"/>
</dbReference>
<evidence type="ECO:0000256" key="2">
    <source>
        <dbReference type="ARBA" id="ARBA00022448"/>
    </source>
</evidence>
<gene>
    <name evidence="7" type="ORF">ALP97_100551</name>
</gene>
<dbReference type="Proteomes" id="UP000277179">
    <property type="component" value="Unassembled WGS sequence"/>
</dbReference>
<dbReference type="InterPro" id="IPR027417">
    <property type="entry name" value="P-loop_NTPase"/>
</dbReference>
<evidence type="ECO:0000256" key="4">
    <source>
        <dbReference type="ARBA" id="ARBA00022840"/>
    </source>
</evidence>
<dbReference type="InterPro" id="IPR003593">
    <property type="entry name" value="AAA+_ATPase"/>
</dbReference>
<reference evidence="7 8" key="1">
    <citation type="submission" date="2018-08" db="EMBL/GenBank/DDBJ databases">
        <title>Recombination of ecologically and evolutionarily significant loci maintains genetic cohesion in the Pseudomonas syringae species complex.</title>
        <authorList>
            <person name="Dillon M."/>
            <person name="Thakur S."/>
            <person name="Almeida R.N.D."/>
            <person name="Weir B.S."/>
            <person name="Guttman D.S."/>
        </authorList>
    </citation>
    <scope>NUCLEOTIDE SEQUENCE [LARGE SCALE GENOMIC DNA]</scope>
    <source>
        <strain evidence="7 8">ICMP 11288</strain>
    </source>
</reference>
<dbReference type="InterPro" id="IPR017871">
    <property type="entry name" value="ABC_transporter-like_CS"/>
</dbReference>
<keyword evidence="4" id="KW-0067">ATP-binding</keyword>
<evidence type="ECO:0000313" key="8">
    <source>
        <dbReference type="Proteomes" id="UP000277179"/>
    </source>
</evidence>
<evidence type="ECO:0000259" key="6">
    <source>
        <dbReference type="PROSITE" id="PS50893"/>
    </source>
</evidence>
<evidence type="ECO:0000256" key="1">
    <source>
        <dbReference type="ARBA" id="ARBA00005417"/>
    </source>
</evidence>
<dbReference type="EMBL" id="RBRL01000168">
    <property type="protein sequence ID" value="RMQ89292.1"/>
    <property type="molecule type" value="Genomic_DNA"/>
</dbReference>
<dbReference type="SMART" id="SM00382">
    <property type="entry name" value="AAA"/>
    <property type="match status" value="1"/>
</dbReference>
<dbReference type="PROSITE" id="PS50893">
    <property type="entry name" value="ABC_TRANSPORTER_2"/>
    <property type="match status" value="1"/>
</dbReference>
<proteinExistence type="inferred from homology"/>
<evidence type="ECO:0000313" key="7">
    <source>
        <dbReference type="EMBL" id="RMQ89292.1"/>
    </source>
</evidence>
<dbReference type="GO" id="GO:0005524">
    <property type="term" value="F:ATP binding"/>
    <property type="evidence" value="ECO:0007669"/>
    <property type="project" value="UniProtKB-KW"/>
</dbReference>
<dbReference type="CDD" id="cd03293">
    <property type="entry name" value="ABC_NrtD_SsuB_transporters"/>
    <property type="match status" value="1"/>
</dbReference>
<dbReference type="PANTHER" id="PTHR42788">
    <property type="entry name" value="TAURINE IMPORT ATP-BINDING PROTEIN-RELATED"/>
    <property type="match status" value="1"/>
</dbReference>
<evidence type="ECO:0000256" key="5">
    <source>
        <dbReference type="SAM" id="MobiDB-lite"/>
    </source>
</evidence>
<evidence type="ECO:0000256" key="3">
    <source>
        <dbReference type="ARBA" id="ARBA00022741"/>
    </source>
</evidence>